<reference evidence="1 2" key="1">
    <citation type="submission" date="2016-04" db="EMBL/GenBank/DDBJ databases">
        <title>ATOL: Assembling a taxonomically balanced genome-scale reconstruction of the evolutionary history of the Enterobacteriaceae.</title>
        <authorList>
            <person name="Plunkett G.III."/>
            <person name="Neeno-Eckwall E.C."/>
            <person name="Glasner J.D."/>
            <person name="Perna N.T."/>
        </authorList>
    </citation>
    <scope>NUCLEOTIDE SEQUENCE [LARGE SCALE GENOMIC DNA]</scope>
    <source>
        <strain evidence="1 2">ATCC 51604</strain>
    </source>
</reference>
<accession>A0A1B7HMA2</accession>
<evidence type="ECO:0000313" key="2">
    <source>
        <dbReference type="Proteomes" id="UP000078504"/>
    </source>
</evidence>
<dbReference type="PATRIC" id="fig|1354253.4.peg.4646"/>
<name>A0A1B7HMA2_9ENTR</name>
<dbReference type="AlphaFoldDB" id="A0A1B7HMA2"/>
<comment type="caution">
    <text evidence="1">The sequence shown here is derived from an EMBL/GenBank/DDBJ whole genome shotgun (WGS) entry which is preliminary data.</text>
</comment>
<proteinExistence type="predicted"/>
<dbReference type="EMBL" id="LXEP01000047">
    <property type="protein sequence ID" value="OAT16772.1"/>
    <property type="molecule type" value="Genomic_DNA"/>
</dbReference>
<dbReference type="RefSeq" id="WP_064519091.1">
    <property type="nucleotide sequence ID" value="NZ_LXEP01000047.1"/>
</dbReference>
<dbReference type="Proteomes" id="UP000078504">
    <property type="component" value="Unassembled WGS sequence"/>
</dbReference>
<gene>
    <name evidence="1" type="ORF">M977_04522</name>
</gene>
<sequence>MTLKFQISFPTGDLRFPSNYCETLKQKTSLLEGTTRLLVCDIVVSGITDGENSAKLKFSYEEVYAVDSTIDGIMKRAEQFARDFCTKIGIGAA</sequence>
<evidence type="ECO:0000313" key="1">
    <source>
        <dbReference type="EMBL" id="OAT16772.1"/>
    </source>
</evidence>
<organism evidence="1 2">
    <name type="scientific">Buttiauxella gaviniae ATCC 51604</name>
    <dbReference type="NCBI Taxonomy" id="1354253"/>
    <lineage>
        <taxon>Bacteria</taxon>
        <taxon>Pseudomonadati</taxon>
        <taxon>Pseudomonadota</taxon>
        <taxon>Gammaproteobacteria</taxon>
        <taxon>Enterobacterales</taxon>
        <taxon>Enterobacteriaceae</taxon>
        <taxon>Buttiauxella</taxon>
    </lineage>
</organism>
<protein>
    <submittedName>
        <fullName evidence="1">Uncharacterized protein</fullName>
    </submittedName>
</protein>